<sequence>MDKNYQDITNKLVLPWNDLKEIKKRHEFESVQIGKDILNGDEKASIDQMR</sequence>
<evidence type="ECO:0000313" key="2">
    <source>
        <dbReference type="Proteomes" id="UP000579281"/>
    </source>
</evidence>
<accession>A0A841KR91</accession>
<dbReference type="Proteomes" id="UP000579281">
    <property type="component" value="Unassembled WGS sequence"/>
</dbReference>
<dbReference type="EMBL" id="JACHEN010000011">
    <property type="protein sequence ID" value="MBB6216026.1"/>
    <property type="molecule type" value="Genomic_DNA"/>
</dbReference>
<dbReference type="RefSeq" id="WP_184310565.1">
    <property type="nucleotide sequence ID" value="NZ_JACHEN010000011.1"/>
</dbReference>
<evidence type="ECO:0000313" key="1">
    <source>
        <dbReference type="EMBL" id="MBB6216026.1"/>
    </source>
</evidence>
<protein>
    <submittedName>
        <fullName evidence="1">Uncharacterized protein</fullName>
    </submittedName>
</protein>
<gene>
    <name evidence="1" type="ORF">HNQ80_002117</name>
</gene>
<proteinExistence type="predicted"/>
<keyword evidence="2" id="KW-1185">Reference proteome</keyword>
<organism evidence="1 2">
    <name type="scientific">Anaerosolibacter carboniphilus</name>
    <dbReference type="NCBI Taxonomy" id="1417629"/>
    <lineage>
        <taxon>Bacteria</taxon>
        <taxon>Bacillati</taxon>
        <taxon>Bacillota</taxon>
        <taxon>Clostridia</taxon>
        <taxon>Peptostreptococcales</taxon>
        <taxon>Thermotaleaceae</taxon>
        <taxon>Anaerosolibacter</taxon>
    </lineage>
</organism>
<dbReference type="AlphaFoldDB" id="A0A841KR91"/>
<comment type="caution">
    <text evidence="1">The sequence shown here is derived from an EMBL/GenBank/DDBJ whole genome shotgun (WGS) entry which is preliminary data.</text>
</comment>
<name>A0A841KR91_9FIRM</name>
<reference evidence="1 2" key="1">
    <citation type="submission" date="2020-08" db="EMBL/GenBank/DDBJ databases">
        <title>Genomic Encyclopedia of Type Strains, Phase IV (KMG-IV): sequencing the most valuable type-strain genomes for metagenomic binning, comparative biology and taxonomic classification.</title>
        <authorList>
            <person name="Goeker M."/>
        </authorList>
    </citation>
    <scope>NUCLEOTIDE SEQUENCE [LARGE SCALE GENOMIC DNA]</scope>
    <source>
        <strain evidence="1 2">DSM 103526</strain>
    </source>
</reference>